<dbReference type="Pfam" id="PF00501">
    <property type="entry name" value="AMP-binding"/>
    <property type="match status" value="1"/>
</dbReference>
<organism evidence="7 8">
    <name type="scientific">Ochrobactrum teleogrylli</name>
    <dbReference type="NCBI Taxonomy" id="2479765"/>
    <lineage>
        <taxon>Bacteria</taxon>
        <taxon>Pseudomonadati</taxon>
        <taxon>Pseudomonadota</taxon>
        <taxon>Alphaproteobacteria</taxon>
        <taxon>Hyphomicrobiales</taxon>
        <taxon>Brucellaceae</taxon>
        <taxon>Brucella/Ochrobactrum group</taxon>
        <taxon>Ochrobactrum</taxon>
    </lineage>
</organism>
<dbReference type="Pfam" id="PF16177">
    <property type="entry name" value="ACAS_N"/>
    <property type="match status" value="1"/>
</dbReference>
<dbReference type="InterPro" id="IPR000873">
    <property type="entry name" value="AMP-dep_synth/lig_dom"/>
</dbReference>
<keyword evidence="8" id="KW-1185">Reference proteome</keyword>
<name>A0ABY2Y127_9HYPH</name>
<dbReference type="SUPFAM" id="SSF56801">
    <property type="entry name" value="Acetyl-CoA synthetase-like"/>
    <property type="match status" value="1"/>
</dbReference>
<dbReference type="Gene3D" id="3.30.300.30">
    <property type="match status" value="1"/>
</dbReference>
<evidence type="ECO:0000256" key="1">
    <source>
        <dbReference type="ARBA" id="ARBA00006432"/>
    </source>
</evidence>
<evidence type="ECO:0000256" key="3">
    <source>
        <dbReference type="ARBA" id="ARBA00022741"/>
    </source>
</evidence>
<dbReference type="InterPro" id="IPR005914">
    <property type="entry name" value="Acac_CoA_synth"/>
</dbReference>
<dbReference type="GO" id="GO:0030729">
    <property type="term" value="F:acetoacetate-CoA ligase activity"/>
    <property type="evidence" value="ECO:0007669"/>
    <property type="project" value="UniProtKB-EC"/>
</dbReference>
<dbReference type="Gene3D" id="3.40.50.12780">
    <property type="entry name" value="N-terminal domain of ligase-like"/>
    <property type="match status" value="1"/>
</dbReference>
<dbReference type="PANTHER" id="PTHR42921">
    <property type="entry name" value="ACETOACETYL-COA SYNTHETASE"/>
    <property type="match status" value="1"/>
</dbReference>
<dbReference type="NCBIfam" id="NF002937">
    <property type="entry name" value="PRK03584.1"/>
    <property type="match status" value="1"/>
</dbReference>
<evidence type="ECO:0000259" key="5">
    <source>
        <dbReference type="Pfam" id="PF00501"/>
    </source>
</evidence>
<feature type="domain" description="AMP-dependent synthetase/ligase" evidence="5">
    <location>
        <begin position="120"/>
        <end position="481"/>
    </location>
</feature>
<sequence length="673" mass="75402">MTNEGEFLWSASPERAAKANLSRYMAWLKHERGQSFDGYPSLLNWSITDIPGFWRSIWDYFEIIHDGEIDAIVTNDPMPETRWFTGTRLNYAEHILRHEFDGDPSRIMLRHCSELRPLGAVSWREVAGKVRKLATRLRAMGVTKGDRVVAYMPNIPETVIAKLAVTAIGAVWSSAAPEFGAQTVIDRFLQIKPKLVFATNGYRYGGKDFDRTPQLAQILVSLPEVEHLVMLDYLPSAPKTVPGFAGQILYWDDMLIGAEVTPESFAYERVSSDHPLWILFSSGTTGLPKPIVHGHHGIVLEHYKSAAFHFDLKEKDCLFFYSTTGWMMWNTLMWGPLMSAEAVLYDGHPGYPDLRFLWNLADKTGATVFGTNPTFLQLVRQQGIRPANYAPYSRLESVMLVGSPATPEVFAWVYDAVKPDLWVTSQSGGTEFCSGILAGAPLLPVLAGEIQARGLATDAQARTETGDAVIDEVGELVIAKPMPSMPLRFWGDKDNERYRASYFVINPNVWTHGDRVKFNSHGGCFVYGRSDATLNRFGVRIGSAEIYRTLETFPEVVDSLIVCIEEDDGGYYMPLFVQLAQGKAFDNTLIKEMKQRLRSERSPRHVPDEIIAVPSIPVTLTGKKMEIPVRRLLLGDKLENVANKDAMKNPSALDWFASFAAKRGNDMKGNHHG</sequence>
<dbReference type="Proteomes" id="UP000312784">
    <property type="component" value="Unassembled WGS sequence"/>
</dbReference>
<comment type="similarity">
    <text evidence="1">Belongs to the ATP-dependent AMP-binding enzyme family.</text>
</comment>
<dbReference type="PROSITE" id="PS00455">
    <property type="entry name" value="AMP_BINDING"/>
    <property type="match status" value="1"/>
</dbReference>
<comment type="caution">
    <text evidence="7">The sequence shown here is derived from an EMBL/GenBank/DDBJ whole genome shotgun (WGS) entry which is preliminary data.</text>
</comment>
<dbReference type="NCBIfam" id="TIGR01217">
    <property type="entry name" value="ac_ac_CoA_syn"/>
    <property type="match status" value="1"/>
</dbReference>
<evidence type="ECO:0000313" key="7">
    <source>
        <dbReference type="EMBL" id="TNV10072.1"/>
    </source>
</evidence>
<dbReference type="PANTHER" id="PTHR42921:SF1">
    <property type="entry name" value="ACETOACETYL-COA SYNTHETASE"/>
    <property type="match status" value="1"/>
</dbReference>
<dbReference type="EMBL" id="VEWL01000020">
    <property type="protein sequence ID" value="TNV10072.1"/>
    <property type="molecule type" value="Genomic_DNA"/>
</dbReference>
<dbReference type="RefSeq" id="WP_140026267.1">
    <property type="nucleotide sequence ID" value="NZ_JBHUFG010000015.1"/>
</dbReference>
<feature type="domain" description="Acetyl-coenzyme A synthetase N-terminal" evidence="6">
    <location>
        <begin position="39"/>
        <end position="94"/>
    </location>
</feature>
<dbReference type="InterPro" id="IPR045851">
    <property type="entry name" value="AMP-bd_C_sf"/>
</dbReference>
<protein>
    <submittedName>
        <fullName evidence="7">Acetoacetate--CoA ligase</fullName>
        <ecNumber evidence="7">6.2.1.16</ecNumber>
    </submittedName>
</protein>
<evidence type="ECO:0000256" key="4">
    <source>
        <dbReference type="ARBA" id="ARBA00022840"/>
    </source>
</evidence>
<keyword evidence="4" id="KW-0067">ATP-binding</keyword>
<evidence type="ECO:0000313" key="8">
    <source>
        <dbReference type="Proteomes" id="UP000312784"/>
    </source>
</evidence>
<dbReference type="InterPro" id="IPR042099">
    <property type="entry name" value="ANL_N_sf"/>
</dbReference>
<accession>A0ABY2Y127</accession>
<keyword evidence="2 7" id="KW-0436">Ligase</keyword>
<dbReference type="InterPro" id="IPR032387">
    <property type="entry name" value="ACAS_N"/>
</dbReference>
<keyword evidence="3" id="KW-0547">Nucleotide-binding</keyword>
<gene>
    <name evidence="7" type="ORF">FIC94_20850</name>
</gene>
<dbReference type="InterPro" id="IPR020845">
    <property type="entry name" value="AMP-binding_CS"/>
</dbReference>
<reference evidence="7 8" key="1">
    <citation type="submission" date="2019-06" db="EMBL/GenBank/DDBJ databases">
        <title>Ochrobactrum cricket sp.nov., isolated from the insect Teleogryllus occipitalis living in deserted cropland.</title>
        <authorList>
            <person name="Hu M."/>
        </authorList>
    </citation>
    <scope>NUCLEOTIDE SEQUENCE [LARGE SCALE GENOMIC DNA]</scope>
    <source>
        <strain evidence="7 8">LCB8</strain>
    </source>
</reference>
<evidence type="ECO:0000256" key="2">
    <source>
        <dbReference type="ARBA" id="ARBA00022598"/>
    </source>
</evidence>
<evidence type="ECO:0000259" key="6">
    <source>
        <dbReference type="Pfam" id="PF16177"/>
    </source>
</evidence>
<dbReference type="EC" id="6.2.1.16" evidence="7"/>
<proteinExistence type="inferred from homology"/>